<feature type="domain" description="UvrD-like helicase C-terminal" evidence="13">
    <location>
        <begin position="293"/>
        <end position="568"/>
    </location>
</feature>
<dbReference type="GO" id="GO:0033202">
    <property type="term" value="C:DNA helicase complex"/>
    <property type="evidence" value="ECO:0007669"/>
    <property type="project" value="TreeGrafter"/>
</dbReference>
<evidence type="ECO:0000256" key="10">
    <source>
        <dbReference type="PROSITE-ProRule" id="PRU00560"/>
    </source>
</evidence>
<dbReference type="InterPro" id="IPR014017">
    <property type="entry name" value="DNA_helicase_UvrD-like_C"/>
</dbReference>
<dbReference type="FunFam" id="1.10.10.160:FF:000001">
    <property type="entry name" value="ATP-dependent DNA helicase"/>
    <property type="match status" value="1"/>
</dbReference>
<keyword evidence="5 10" id="KW-0067">ATP-binding</keyword>
<evidence type="ECO:0000256" key="6">
    <source>
        <dbReference type="ARBA" id="ARBA00023125"/>
    </source>
</evidence>
<name>A0A1I2KVY4_9BACL</name>
<comment type="catalytic activity">
    <reaction evidence="9 11">
        <text>ATP + H2O = ADP + phosphate + H(+)</text>
        <dbReference type="Rhea" id="RHEA:13065"/>
        <dbReference type="ChEBI" id="CHEBI:15377"/>
        <dbReference type="ChEBI" id="CHEBI:15378"/>
        <dbReference type="ChEBI" id="CHEBI:30616"/>
        <dbReference type="ChEBI" id="CHEBI:43474"/>
        <dbReference type="ChEBI" id="CHEBI:456216"/>
        <dbReference type="EC" id="5.6.2.4"/>
    </reaction>
</comment>
<keyword evidence="6 11" id="KW-0238">DNA-binding</keyword>
<dbReference type="EMBL" id="FOOK01000003">
    <property type="protein sequence ID" value="SFF71242.1"/>
    <property type="molecule type" value="Genomic_DNA"/>
</dbReference>
<dbReference type="RefSeq" id="WP_092035740.1">
    <property type="nucleotide sequence ID" value="NZ_FOOK01000003.1"/>
</dbReference>
<dbReference type="InterPro" id="IPR027417">
    <property type="entry name" value="P-loop_NTPase"/>
</dbReference>
<accession>A0A1I2KVY4</accession>
<dbReference type="PANTHER" id="PTHR11070">
    <property type="entry name" value="UVRD / RECB / PCRA DNA HELICASE FAMILY MEMBER"/>
    <property type="match status" value="1"/>
</dbReference>
<keyword evidence="2 10" id="KW-0547">Nucleotide-binding</keyword>
<sequence length="726" mass="83020">MSRPTDTGRELLAGLNPAQRKAVETTEGPVLIVAGAGSGKTRVLTHRVAYLLSEKGVHPWNILAITFTNKAAREMKERITALVGPEAEEIWISTFHAMCVRILRRDGERIGYSRNFTILDVPDQVSVVKQILKEQDLDAKQHDPRSYLYWISQAKNRLLSPREMREQAESFREEIAARIYEAYQNKLRANQSMDFDDLLMKTVRLFRQVPDALDYYRRKFQYIHVDEYQDTNHAQYVLTNLLASHHRNICVVGDSDQSIYAFRGADITNILDFERDYPEAEVIRLEQNYRSTQTILDAANGVISHNTRRKPKHLWTENGTGQPIRLFEAENEHEEAFFVAETVLRGKREGRNYGDYAVLYRTNAQSRVLEEVLLKSNIPYRVVGGIKFYERKEIKDLLAYLRLVVNPDDDLSLRRVINVPRRGIGEGTMEKIVRYAEERGISLYRALLEAEQIGLAPRFLRPLQSFAALIRDLHGMAEYLSARELTEEVLEKTGYRESLEREGTLEAEGRLENIGEFLSVVQEFEQRSEEKSLVDFLTDLALLSDIDTLDEEAEGDAVVLMTLHSAKGLEFPCVFLVGMEEGLFPHLRSLEDDDALEEERRLAYVGITRAKRELYLTRARIRSLFGHTVSHSPSRFLDEIPGHLVERVQSRTPVFQSPARRREPVRPVGASADAWRVGDKVRHAKWGTGTVVKVEGEGEEAELDVAFPSPVGIKRLLARFAPISRA</sequence>
<dbReference type="GO" id="GO:0005524">
    <property type="term" value="F:ATP binding"/>
    <property type="evidence" value="ECO:0007669"/>
    <property type="project" value="UniProtKB-UniRule"/>
</dbReference>
<evidence type="ECO:0000313" key="15">
    <source>
        <dbReference type="Proteomes" id="UP000198661"/>
    </source>
</evidence>
<evidence type="ECO:0000256" key="1">
    <source>
        <dbReference type="ARBA" id="ARBA00009922"/>
    </source>
</evidence>
<evidence type="ECO:0000259" key="13">
    <source>
        <dbReference type="PROSITE" id="PS51217"/>
    </source>
</evidence>
<dbReference type="InterPro" id="IPR014016">
    <property type="entry name" value="UvrD-like_ATP-bd"/>
</dbReference>
<dbReference type="Gene3D" id="3.40.50.300">
    <property type="entry name" value="P-loop containing nucleotide triphosphate hydrolases"/>
    <property type="match status" value="2"/>
</dbReference>
<dbReference type="Pfam" id="PF00580">
    <property type="entry name" value="UvrD-helicase"/>
    <property type="match status" value="1"/>
</dbReference>
<dbReference type="Pfam" id="PF21196">
    <property type="entry name" value="PcrA_UvrD_tudor"/>
    <property type="match status" value="1"/>
</dbReference>
<dbReference type="GO" id="GO:0000725">
    <property type="term" value="P:recombinational repair"/>
    <property type="evidence" value="ECO:0007669"/>
    <property type="project" value="TreeGrafter"/>
</dbReference>
<dbReference type="AlphaFoldDB" id="A0A1I2KVY4"/>
<evidence type="ECO:0000313" key="14">
    <source>
        <dbReference type="EMBL" id="SFF71242.1"/>
    </source>
</evidence>
<dbReference type="SUPFAM" id="SSF52540">
    <property type="entry name" value="P-loop containing nucleoside triphosphate hydrolases"/>
    <property type="match status" value="1"/>
</dbReference>
<dbReference type="InterPro" id="IPR013986">
    <property type="entry name" value="DExx_box_DNA_helicase_dom_sf"/>
</dbReference>
<dbReference type="GO" id="GO:0009314">
    <property type="term" value="P:response to radiation"/>
    <property type="evidence" value="ECO:0007669"/>
    <property type="project" value="UniProtKB-ARBA"/>
</dbReference>
<evidence type="ECO:0000256" key="7">
    <source>
        <dbReference type="ARBA" id="ARBA00023235"/>
    </source>
</evidence>
<dbReference type="EC" id="5.6.2.4" evidence="11"/>
<dbReference type="GO" id="GO:0043138">
    <property type="term" value="F:3'-5' DNA helicase activity"/>
    <property type="evidence" value="ECO:0007669"/>
    <property type="project" value="UniProtKB-EC"/>
</dbReference>
<evidence type="ECO:0000256" key="9">
    <source>
        <dbReference type="ARBA" id="ARBA00048988"/>
    </source>
</evidence>
<dbReference type="NCBIfam" id="TIGR01073">
    <property type="entry name" value="pcrA"/>
    <property type="match status" value="1"/>
</dbReference>
<dbReference type="OrthoDB" id="9810135at2"/>
<dbReference type="STRING" id="201973.SAMN04488025_103100"/>
<gene>
    <name evidence="14" type="ORF">SAMN04488025_103100</name>
</gene>
<keyword evidence="15" id="KW-1185">Reference proteome</keyword>
<dbReference type="PANTHER" id="PTHR11070:SF2">
    <property type="entry name" value="ATP-DEPENDENT DNA HELICASE SRS2"/>
    <property type="match status" value="1"/>
</dbReference>
<evidence type="ECO:0000256" key="4">
    <source>
        <dbReference type="ARBA" id="ARBA00022806"/>
    </source>
</evidence>
<feature type="domain" description="UvrD-like helicase ATP-binding" evidence="12">
    <location>
        <begin position="13"/>
        <end position="292"/>
    </location>
</feature>
<keyword evidence="4 10" id="KW-0347">Helicase</keyword>
<dbReference type="GO" id="GO:0016887">
    <property type="term" value="F:ATP hydrolysis activity"/>
    <property type="evidence" value="ECO:0007669"/>
    <property type="project" value="RHEA"/>
</dbReference>
<dbReference type="PROSITE" id="PS51198">
    <property type="entry name" value="UVRD_HELICASE_ATP_BIND"/>
    <property type="match status" value="1"/>
</dbReference>
<dbReference type="Pfam" id="PF13361">
    <property type="entry name" value="UvrD_C"/>
    <property type="match status" value="1"/>
</dbReference>
<reference evidence="14 15" key="1">
    <citation type="submission" date="2016-10" db="EMBL/GenBank/DDBJ databases">
        <authorList>
            <person name="de Groot N.N."/>
        </authorList>
    </citation>
    <scope>NUCLEOTIDE SEQUENCE [LARGE SCALE GENOMIC DNA]</scope>
    <source>
        <strain evidence="14 15">DSM 44945</strain>
    </source>
</reference>
<evidence type="ECO:0000259" key="12">
    <source>
        <dbReference type="PROSITE" id="PS51198"/>
    </source>
</evidence>
<evidence type="ECO:0000256" key="2">
    <source>
        <dbReference type="ARBA" id="ARBA00022741"/>
    </source>
</evidence>
<evidence type="ECO:0000256" key="5">
    <source>
        <dbReference type="ARBA" id="ARBA00022840"/>
    </source>
</evidence>
<dbReference type="CDD" id="cd18807">
    <property type="entry name" value="SF1_C_UvrD"/>
    <property type="match status" value="1"/>
</dbReference>
<dbReference type="InterPro" id="IPR000212">
    <property type="entry name" value="DNA_helicase_UvrD/REP"/>
</dbReference>
<comment type="similarity">
    <text evidence="1 11">Belongs to the helicase family. UvrD subfamily.</text>
</comment>
<dbReference type="PROSITE" id="PS51217">
    <property type="entry name" value="UVRD_HELICASE_CTER"/>
    <property type="match status" value="1"/>
</dbReference>
<dbReference type="Gene3D" id="1.10.486.10">
    <property type="entry name" value="PCRA, domain 4"/>
    <property type="match status" value="1"/>
</dbReference>
<evidence type="ECO:0000256" key="11">
    <source>
        <dbReference type="RuleBase" id="RU364053"/>
    </source>
</evidence>
<proteinExistence type="inferred from homology"/>
<keyword evidence="7" id="KW-0413">Isomerase</keyword>
<feature type="binding site" evidence="10">
    <location>
        <begin position="34"/>
        <end position="41"/>
    </location>
    <ligand>
        <name>ATP</name>
        <dbReference type="ChEBI" id="CHEBI:30616"/>
    </ligand>
</feature>
<dbReference type="CDD" id="cd17932">
    <property type="entry name" value="DEXQc_UvrD"/>
    <property type="match status" value="1"/>
</dbReference>
<evidence type="ECO:0000256" key="3">
    <source>
        <dbReference type="ARBA" id="ARBA00022801"/>
    </source>
</evidence>
<dbReference type="GO" id="GO:0005829">
    <property type="term" value="C:cytosol"/>
    <property type="evidence" value="ECO:0007669"/>
    <property type="project" value="TreeGrafter"/>
</dbReference>
<dbReference type="Proteomes" id="UP000198661">
    <property type="component" value="Unassembled WGS sequence"/>
</dbReference>
<dbReference type="GO" id="GO:0006260">
    <property type="term" value="P:DNA replication"/>
    <property type="evidence" value="ECO:0007669"/>
    <property type="project" value="InterPro"/>
</dbReference>
<dbReference type="FunFam" id="1.10.486.10:FF:000003">
    <property type="entry name" value="ATP-dependent DNA helicase"/>
    <property type="match status" value="1"/>
</dbReference>
<dbReference type="InterPro" id="IPR005751">
    <property type="entry name" value="ATP-dep_DNA_helicase_PcrA"/>
</dbReference>
<protein>
    <recommendedName>
        <fullName evidence="11">ATP-dependent DNA helicase</fullName>
        <ecNumber evidence="11">5.6.2.4</ecNumber>
    </recommendedName>
</protein>
<dbReference type="Gene3D" id="1.10.10.160">
    <property type="match status" value="1"/>
</dbReference>
<evidence type="ECO:0000256" key="8">
    <source>
        <dbReference type="ARBA" id="ARBA00034617"/>
    </source>
</evidence>
<dbReference type="GO" id="GO:0003677">
    <property type="term" value="F:DNA binding"/>
    <property type="evidence" value="ECO:0007669"/>
    <property type="project" value="UniProtKB-KW"/>
</dbReference>
<comment type="catalytic activity">
    <reaction evidence="8">
        <text>Couples ATP hydrolysis with the unwinding of duplex DNA by translocating in the 3'-5' direction.</text>
        <dbReference type="EC" id="5.6.2.4"/>
    </reaction>
</comment>
<organism evidence="14 15">
    <name type="scientific">Planifilum fulgidum</name>
    <dbReference type="NCBI Taxonomy" id="201973"/>
    <lineage>
        <taxon>Bacteria</taxon>
        <taxon>Bacillati</taxon>
        <taxon>Bacillota</taxon>
        <taxon>Bacilli</taxon>
        <taxon>Bacillales</taxon>
        <taxon>Thermoactinomycetaceae</taxon>
        <taxon>Planifilum</taxon>
    </lineage>
</organism>
<keyword evidence="3 10" id="KW-0378">Hydrolase</keyword>